<evidence type="ECO:0000256" key="2">
    <source>
        <dbReference type="ARBA" id="ARBA00022989"/>
    </source>
</evidence>
<feature type="transmembrane region" description="Helical" evidence="4">
    <location>
        <begin position="42"/>
        <end position="66"/>
    </location>
</feature>
<feature type="transmembrane region" description="Helical" evidence="4">
    <location>
        <begin position="106"/>
        <end position="123"/>
    </location>
</feature>
<feature type="transmembrane region" description="Helical" evidence="4">
    <location>
        <begin position="161"/>
        <end position="181"/>
    </location>
</feature>
<keyword evidence="3 4" id="KW-0472">Membrane</keyword>
<comment type="caution">
    <text evidence="6">The sequence shown here is derived from an EMBL/GenBank/DDBJ whole genome shotgun (WGS) entry which is preliminary data.</text>
</comment>
<evidence type="ECO:0000256" key="3">
    <source>
        <dbReference type="ARBA" id="ARBA00023136"/>
    </source>
</evidence>
<evidence type="ECO:0000313" key="6">
    <source>
        <dbReference type="EMBL" id="NEY88942.1"/>
    </source>
</evidence>
<keyword evidence="2 4" id="KW-1133">Transmembrane helix</keyword>
<protein>
    <submittedName>
        <fullName evidence="6">MFS transporter</fullName>
    </submittedName>
</protein>
<dbReference type="SUPFAM" id="SSF103473">
    <property type="entry name" value="MFS general substrate transporter"/>
    <property type="match status" value="1"/>
</dbReference>
<dbReference type="Proteomes" id="UP000477782">
    <property type="component" value="Unassembled WGS sequence"/>
</dbReference>
<feature type="transmembrane region" description="Helical" evidence="4">
    <location>
        <begin position="294"/>
        <end position="316"/>
    </location>
</feature>
<dbReference type="InterPro" id="IPR020846">
    <property type="entry name" value="MFS_dom"/>
</dbReference>
<gene>
    <name evidence="6" type="ORF">G4Z14_01400</name>
</gene>
<dbReference type="GO" id="GO:0022857">
    <property type="term" value="F:transmembrane transporter activity"/>
    <property type="evidence" value="ECO:0007669"/>
    <property type="project" value="InterPro"/>
</dbReference>
<feature type="transmembrane region" description="Helical" evidence="4">
    <location>
        <begin position="202"/>
        <end position="226"/>
    </location>
</feature>
<dbReference type="InterPro" id="IPR036259">
    <property type="entry name" value="MFS_trans_sf"/>
</dbReference>
<organism evidence="6 7">
    <name type="scientific">Tabrizicola oligotrophica</name>
    <dbReference type="NCBI Taxonomy" id="2710650"/>
    <lineage>
        <taxon>Bacteria</taxon>
        <taxon>Pseudomonadati</taxon>
        <taxon>Pseudomonadota</taxon>
        <taxon>Alphaproteobacteria</taxon>
        <taxon>Rhodobacterales</taxon>
        <taxon>Paracoccaceae</taxon>
        <taxon>Tabrizicola</taxon>
    </lineage>
</organism>
<feature type="transmembrane region" description="Helical" evidence="4">
    <location>
        <begin position="73"/>
        <end position="94"/>
    </location>
</feature>
<feature type="transmembrane region" description="Helical" evidence="4">
    <location>
        <begin position="130"/>
        <end position="149"/>
    </location>
</feature>
<name>A0A6M0QR99_9RHOB</name>
<evidence type="ECO:0000313" key="7">
    <source>
        <dbReference type="Proteomes" id="UP000477782"/>
    </source>
</evidence>
<dbReference type="PROSITE" id="PS50850">
    <property type="entry name" value="MFS"/>
    <property type="match status" value="1"/>
</dbReference>
<keyword evidence="7" id="KW-1185">Reference proteome</keyword>
<evidence type="ECO:0000259" key="5">
    <source>
        <dbReference type="PROSITE" id="PS50850"/>
    </source>
</evidence>
<evidence type="ECO:0000256" key="1">
    <source>
        <dbReference type="ARBA" id="ARBA00022692"/>
    </source>
</evidence>
<keyword evidence="1 4" id="KW-0812">Transmembrane</keyword>
<feature type="domain" description="Major facilitator superfamily (MFS) profile" evidence="5">
    <location>
        <begin position="6"/>
        <end position="382"/>
    </location>
</feature>
<accession>A0A6M0QR99</accession>
<evidence type="ECO:0000256" key="4">
    <source>
        <dbReference type="SAM" id="Phobius"/>
    </source>
</evidence>
<dbReference type="AlphaFoldDB" id="A0A6M0QR99"/>
<proteinExistence type="predicted"/>
<feature type="transmembrane region" description="Helical" evidence="4">
    <location>
        <begin position="328"/>
        <end position="351"/>
    </location>
</feature>
<feature type="transmembrane region" description="Helical" evidence="4">
    <location>
        <begin position="269"/>
        <end position="288"/>
    </location>
</feature>
<feature type="transmembrane region" description="Helical" evidence="4">
    <location>
        <begin position="238"/>
        <end position="262"/>
    </location>
</feature>
<dbReference type="InterPro" id="IPR011701">
    <property type="entry name" value="MFS"/>
</dbReference>
<dbReference type="EMBL" id="JAAIVJ010000001">
    <property type="protein sequence ID" value="NEY88942.1"/>
    <property type="molecule type" value="Genomic_DNA"/>
</dbReference>
<dbReference type="Gene3D" id="1.20.1250.20">
    <property type="entry name" value="MFS general substrate transporter like domains"/>
    <property type="match status" value="1"/>
</dbReference>
<feature type="transmembrane region" description="Helical" evidence="4">
    <location>
        <begin position="357"/>
        <end position="376"/>
    </location>
</feature>
<dbReference type="Pfam" id="PF07690">
    <property type="entry name" value="MFS_1"/>
    <property type="match status" value="1"/>
</dbReference>
<reference evidence="6 7" key="1">
    <citation type="submission" date="2020-02" db="EMBL/GenBank/DDBJ databases">
        <authorList>
            <person name="Chen W.-M."/>
        </authorList>
    </citation>
    <scope>NUCLEOTIDE SEQUENCE [LARGE SCALE GENOMIC DNA]</scope>
    <source>
        <strain evidence="6 7">KMS-5</strain>
    </source>
</reference>
<sequence>MRAAVTIFAIWAAGLGAAAQFGKMSVAYPALEAVYAGQAGIGIGVMLSIVGTVGLVFGTTAGLWVARVGARRALVAALALGAVASALQIGLPPYPVMLATRVLEGLSHLVIVVVGPTAIAGLAPGRGQGAAMTLWSSFFGVAYAVLFYVGPDLLADHGPGLLFGLHAIWMAVAALVLWLLLPGEGGQAQVKRRASLWAEHRAIYASPRLAAPAMGFVCYTVTYVAVLTILPAQMGDMGGFIGVAMPLVSIAVSLTLGIWLLGRMSAVRLVQRGFAAAMLAAGGLWLSWGGGLASVFALGVAASLGIVQGASFAALAELNPGPADRARAAGAIAQLGNLGTTVGTPLLVWITARAGEIGLALFVIGFSALGVAIHAVQARRRLSAEPLPRR</sequence>